<feature type="transmembrane region" description="Helical" evidence="6">
    <location>
        <begin position="105"/>
        <end position="127"/>
    </location>
</feature>
<reference evidence="7" key="1">
    <citation type="submission" date="2021-03" db="EMBL/GenBank/DDBJ databases">
        <title>Streptomyces strains.</title>
        <authorList>
            <person name="Lund M.B."/>
            <person name="Toerring T."/>
        </authorList>
    </citation>
    <scope>NUCLEOTIDE SEQUENCE</scope>
    <source>
        <strain evidence="7">JCM 4242</strain>
    </source>
</reference>
<comment type="function">
    <text evidence="1">Multidrug efflux pump.</text>
</comment>
<sequence>MQPTALLRDGRALAVLAVPLVLTQLAQVALTTTDTVMMGLLGTRDLAAGGLAIVIFNQLRTMGVGLVTSVGNRIAAVAAHAETAEGDSAESDEGVRKIVRASMAVATLAGLAGAILMLLIGQALTLLGQDDAVADRAQTMLLALAPGLLPCLWFQAIRQFTVGMRRPQALLQITIASVAVNAGLNWLLIHGTWGLPELGLPGIGVATSTVYLLSFLALYASAKRDSVLAPLLSLNALRADRATVRELIGLGIPIAATYGSEAGFFSVTALMAGSFGSAALAAHTAVNQLVYIVFQVAVGLSHAASINVSRELALGRVDAAQRIKNTALACAAVVMAAVAVVYLTLPHLVLRPFLDAGTAGDDKAVSIATQLLLVIAVLQFFDCAQNIGVGLLRGLDDTKSGFRITLIGYWAVGLPAAWLLGYAAGLDTLGIWLGLLTGLATTAVLLLRRYNTALHARAPHPAAVA</sequence>
<dbReference type="GO" id="GO:0015297">
    <property type="term" value="F:antiporter activity"/>
    <property type="evidence" value="ECO:0007669"/>
    <property type="project" value="InterPro"/>
</dbReference>
<evidence type="ECO:0000256" key="6">
    <source>
        <dbReference type="SAM" id="Phobius"/>
    </source>
</evidence>
<keyword evidence="6" id="KW-0812">Transmembrane</keyword>
<dbReference type="GO" id="GO:0005886">
    <property type="term" value="C:plasma membrane"/>
    <property type="evidence" value="ECO:0007669"/>
    <property type="project" value="TreeGrafter"/>
</dbReference>
<protein>
    <recommendedName>
        <fullName evidence="3">Probable multidrug resistance protein NorM</fullName>
    </recommendedName>
    <alternativeName>
        <fullName evidence="5">Multidrug-efflux transporter</fullName>
    </alternativeName>
</protein>
<gene>
    <name evidence="7" type="ORF">J1792_13355</name>
</gene>
<accession>A0A939FKC1</accession>
<dbReference type="InterPro" id="IPR050222">
    <property type="entry name" value="MATE_MdtK"/>
</dbReference>
<evidence type="ECO:0000313" key="7">
    <source>
        <dbReference type="EMBL" id="MBO0653731.1"/>
    </source>
</evidence>
<proteinExistence type="inferred from homology"/>
<feature type="transmembrane region" description="Helical" evidence="6">
    <location>
        <begin position="365"/>
        <end position="392"/>
    </location>
</feature>
<feature type="transmembrane region" description="Helical" evidence="6">
    <location>
        <begin position="169"/>
        <end position="188"/>
    </location>
</feature>
<dbReference type="RefSeq" id="WP_207247293.1">
    <property type="nucleotide sequence ID" value="NZ_JAFMOF010000002.1"/>
</dbReference>
<keyword evidence="6" id="KW-0472">Membrane</keyword>
<comment type="similarity">
    <text evidence="2">Belongs to the multi antimicrobial extrusion (MATE) (TC 2.A.66.1) family.</text>
</comment>
<dbReference type="Proteomes" id="UP000664781">
    <property type="component" value="Unassembled WGS sequence"/>
</dbReference>
<evidence type="ECO:0000256" key="5">
    <source>
        <dbReference type="ARBA" id="ARBA00031636"/>
    </source>
</evidence>
<dbReference type="InterPro" id="IPR002528">
    <property type="entry name" value="MATE_fam"/>
</dbReference>
<keyword evidence="4" id="KW-0813">Transport</keyword>
<dbReference type="NCBIfam" id="TIGR00797">
    <property type="entry name" value="matE"/>
    <property type="match status" value="1"/>
</dbReference>
<feature type="transmembrane region" description="Helical" evidence="6">
    <location>
        <begin position="288"/>
        <end position="306"/>
    </location>
</feature>
<feature type="transmembrane region" description="Helical" evidence="6">
    <location>
        <begin position="404"/>
        <end position="423"/>
    </location>
</feature>
<feature type="transmembrane region" description="Helical" evidence="6">
    <location>
        <begin position="327"/>
        <end position="345"/>
    </location>
</feature>
<feature type="transmembrane region" description="Helical" evidence="6">
    <location>
        <begin position="139"/>
        <end position="157"/>
    </location>
</feature>
<evidence type="ECO:0000256" key="1">
    <source>
        <dbReference type="ARBA" id="ARBA00003408"/>
    </source>
</evidence>
<evidence type="ECO:0000256" key="4">
    <source>
        <dbReference type="ARBA" id="ARBA00022448"/>
    </source>
</evidence>
<evidence type="ECO:0000256" key="3">
    <source>
        <dbReference type="ARBA" id="ARBA00020268"/>
    </source>
</evidence>
<comment type="caution">
    <text evidence="7">The sequence shown here is derived from an EMBL/GenBank/DDBJ whole genome shotgun (WGS) entry which is preliminary data.</text>
</comment>
<dbReference type="GO" id="GO:0042910">
    <property type="term" value="F:xenobiotic transmembrane transporter activity"/>
    <property type="evidence" value="ECO:0007669"/>
    <property type="project" value="InterPro"/>
</dbReference>
<feature type="transmembrane region" description="Helical" evidence="6">
    <location>
        <begin position="429"/>
        <end position="447"/>
    </location>
</feature>
<dbReference type="PANTHER" id="PTHR43298:SF2">
    <property type="entry name" value="FMN_FAD EXPORTER YEEO-RELATED"/>
    <property type="match status" value="1"/>
</dbReference>
<keyword evidence="8" id="KW-1185">Reference proteome</keyword>
<feature type="transmembrane region" description="Helical" evidence="6">
    <location>
        <begin position="12"/>
        <end position="30"/>
    </location>
</feature>
<organism evidence="7 8">
    <name type="scientific">Streptomyces triculaminicus</name>
    <dbReference type="NCBI Taxonomy" id="2816232"/>
    <lineage>
        <taxon>Bacteria</taxon>
        <taxon>Bacillati</taxon>
        <taxon>Actinomycetota</taxon>
        <taxon>Actinomycetes</taxon>
        <taxon>Kitasatosporales</taxon>
        <taxon>Streptomycetaceae</taxon>
        <taxon>Streptomyces</taxon>
    </lineage>
</organism>
<evidence type="ECO:0000256" key="2">
    <source>
        <dbReference type="ARBA" id="ARBA00010199"/>
    </source>
</evidence>
<keyword evidence="6" id="KW-1133">Transmembrane helix</keyword>
<dbReference type="Pfam" id="PF01554">
    <property type="entry name" value="MatE"/>
    <property type="match status" value="2"/>
</dbReference>
<dbReference type="EMBL" id="JAFMOF010000002">
    <property type="protein sequence ID" value="MBO0653731.1"/>
    <property type="molecule type" value="Genomic_DNA"/>
</dbReference>
<dbReference type="PANTHER" id="PTHR43298">
    <property type="entry name" value="MULTIDRUG RESISTANCE PROTEIN NORM-RELATED"/>
    <property type="match status" value="1"/>
</dbReference>
<feature type="transmembrane region" description="Helical" evidence="6">
    <location>
        <begin position="200"/>
        <end position="220"/>
    </location>
</feature>
<name>A0A939FKC1_9ACTN</name>
<evidence type="ECO:0000313" key="8">
    <source>
        <dbReference type="Proteomes" id="UP000664781"/>
    </source>
</evidence>
<dbReference type="AlphaFoldDB" id="A0A939FKC1"/>
<dbReference type="CDD" id="cd13131">
    <property type="entry name" value="MATE_NorM_like"/>
    <property type="match status" value="1"/>
</dbReference>